<accession>A0A0E9PUJ4</accession>
<dbReference type="EMBL" id="GBXM01100842">
    <property type="protein sequence ID" value="JAH07735.1"/>
    <property type="molecule type" value="Transcribed_RNA"/>
</dbReference>
<proteinExistence type="predicted"/>
<reference evidence="1" key="1">
    <citation type="submission" date="2014-11" db="EMBL/GenBank/DDBJ databases">
        <authorList>
            <person name="Amaro Gonzalez C."/>
        </authorList>
    </citation>
    <scope>NUCLEOTIDE SEQUENCE</scope>
</reference>
<organism evidence="1">
    <name type="scientific">Anguilla anguilla</name>
    <name type="common">European freshwater eel</name>
    <name type="synonym">Muraena anguilla</name>
    <dbReference type="NCBI Taxonomy" id="7936"/>
    <lineage>
        <taxon>Eukaryota</taxon>
        <taxon>Metazoa</taxon>
        <taxon>Chordata</taxon>
        <taxon>Craniata</taxon>
        <taxon>Vertebrata</taxon>
        <taxon>Euteleostomi</taxon>
        <taxon>Actinopterygii</taxon>
        <taxon>Neopterygii</taxon>
        <taxon>Teleostei</taxon>
        <taxon>Anguilliformes</taxon>
        <taxon>Anguillidae</taxon>
        <taxon>Anguilla</taxon>
    </lineage>
</organism>
<sequence>MIPPLFAAPQGQGTCSVLFKAGRQPDITFTTIVASV</sequence>
<dbReference type="AlphaFoldDB" id="A0A0E9PUJ4"/>
<evidence type="ECO:0000313" key="1">
    <source>
        <dbReference type="EMBL" id="JAH07735.1"/>
    </source>
</evidence>
<protein>
    <submittedName>
        <fullName evidence="1">Uncharacterized protein</fullName>
    </submittedName>
</protein>
<reference evidence="1" key="2">
    <citation type="journal article" date="2015" name="Fish Shellfish Immunol.">
        <title>Early steps in the European eel (Anguilla anguilla)-Vibrio vulnificus interaction in the gills: Role of the RtxA13 toxin.</title>
        <authorList>
            <person name="Callol A."/>
            <person name="Pajuelo D."/>
            <person name="Ebbesson L."/>
            <person name="Teles M."/>
            <person name="MacKenzie S."/>
            <person name="Amaro C."/>
        </authorList>
    </citation>
    <scope>NUCLEOTIDE SEQUENCE</scope>
</reference>
<name>A0A0E9PUJ4_ANGAN</name>